<accession>A0A9N9KVZ6</accession>
<feature type="domain" description="C2H2-type" evidence="1">
    <location>
        <begin position="54"/>
        <end position="76"/>
    </location>
</feature>
<evidence type="ECO:0000259" key="1">
    <source>
        <dbReference type="PROSITE" id="PS00028"/>
    </source>
</evidence>
<dbReference type="Gene3D" id="3.30.160.60">
    <property type="entry name" value="Classic Zinc Finger"/>
    <property type="match status" value="1"/>
</dbReference>
<protein>
    <recommendedName>
        <fullName evidence="1">C2H2-type domain-containing protein</fullName>
    </recommendedName>
</protein>
<dbReference type="AlphaFoldDB" id="A0A9N9KVZ6"/>
<dbReference type="OrthoDB" id="6077919at2759"/>
<evidence type="ECO:0000313" key="2">
    <source>
        <dbReference type="EMBL" id="CAG8952512.1"/>
    </source>
</evidence>
<dbReference type="Proteomes" id="UP000696280">
    <property type="component" value="Unassembled WGS sequence"/>
</dbReference>
<dbReference type="InterPro" id="IPR013087">
    <property type="entry name" value="Znf_C2H2_type"/>
</dbReference>
<dbReference type="EMBL" id="CAJVRL010000046">
    <property type="protein sequence ID" value="CAG8952512.1"/>
    <property type="molecule type" value="Genomic_DNA"/>
</dbReference>
<keyword evidence="3" id="KW-1185">Reference proteome</keyword>
<gene>
    <name evidence="2" type="ORF">HYFRA_00009615</name>
</gene>
<reference evidence="2" key="1">
    <citation type="submission" date="2021-07" db="EMBL/GenBank/DDBJ databases">
        <authorList>
            <person name="Durling M."/>
        </authorList>
    </citation>
    <scope>NUCLEOTIDE SEQUENCE</scope>
</reference>
<dbReference type="SMART" id="SM00355">
    <property type="entry name" value="ZnF_C2H2"/>
    <property type="match status" value="2"/>
</dbReference>
<organism evidence="2 3">
    <name type="scientific">Hymenoscyphus fraxineus</name>
    <dbReference type="NCBI Taxonomy" id="746836"/>
    <lineage>
        <taxon>Eukaryota</taxon>
        <taxon>Fungi</taxon>
        <taxon>Dikarya</taxon>
        <taxon>Ascomycota</taxon>
        <taxon>Pezizomycotina</taxon>
        <taxon>Leotiomycetes</taxon>
        <taxon>Helotiales</taxon>
        <taxon>Helotiaceae</taxon>
        <taxon>Hymenoscyphus</taxon>
    </lineage>
</organism>
<proteinExistence type="predicted"/>
<dbReference type="PROSITE" id="PS00028">
    <property type="entry name" value="ZINC_FINGER_C2H2_1"/>
    <property type="match status" value="1"/>
</dbReference>
<sequence length="250" mass="28480">MSSVKDRPVTRRKSKAKTRKSVFTCNVCTPAKSFIGTEYLRSHQLKYHSAQWCCDFGNCNAVFDRPDLLARHVNQHTIQSDSDEAGLPFGVADISTQSLLLNENNYPRHSLTPHPTSCQGTHDINLYRIDESDIACTNSSQPAVMDHKIPSFGDTAIIWNSLAFHQDLTRFASFDDYKSYHTGLSIMTQSCELSNGCNEGWGNRNVLSCRAETSKLFDRNYVWFVTQTMVSIKWTLWTPYKVYPKSVKHH</sequence>
<evidence type="ECO:0000313" key="3">
    <source>
        <dbReference type="Proteomes" id="UP000696280"/>
    </source>
</evidence>
<comment type="caution">
    <text evidence="2">The sequence shown here is derived from an EMBL/GenBank/DDBJ whole genome shotgun (WGS) entry which is preliminary data.</text>
</comment>
<name>A0A9N9KVZ6_9HELO</name>